<organism evidence="2 3">
    <name type="scientific">Xaviernesmea rhizosphaerae</name>
    <dbReference type="NCBI Taxonomy" id="1672749"/>
    <lineage>
        <taxon>Bacteria</taxon>
        <taxon>Pseudomonadati</taxon>
        <taxon>Pseudomonadota</taxon>
        <taxon>Alphaproteobacteria</taxon>
        <taxon>Hyphomicrobiales</taxon>
        <taxon>Rhizobiaceae</taxon>
        <taxon>Rhizobium/Agrobacterium group</taxon>
        <taxon>Xaviernesmea</taxon>
    </lineage>
</organism>
<keyword evidence="1" id="KW-0472">Membrane</keyword>
<dbReference type="Proteomes" id="UP000186143">
    <property type="component" value="Unassembled WGS sequence"/>
</dbReference>
<dbReference type="OrthoDB" id="8401987at2"/>
<evidence type="ECO:0000313" key="3">
    <source>
        <dbReference type="Proteomes" id="UP000186143"/>
    </source>
</evidence>
<comment type="caution">
    <text evidence="2">The sequence shown here is derived from an EMBL/GenBank/DDBJ whole genome shotgun (WGS) entry which is preliminary data.</text>
</comment>
<feature type="transmembrane region" description="Helical" evidence="1">
    <location>
        <begin position="89"/>
        <end position="108"/>
    </location>
</feature>
<dbReference type="EMBL" id="MKIO01000021">
    <property type="protein sequence ID" value="OLP56838.1"/>
    <property type="molecule type" value="Genomic_DNA"/>
</dbReference>
<keyword evidence="1" id="KW-1133">Transmembrane helix</keyword>
<dbReference type="RefSeq" id="WP_075633859.1">
    <property type="nucleotide sequence ID" value="NZ_MKIO01000021.1"/>
</dbReference>
<protein>
    <submittedName>
        <fullName evidence="2">Uncharacterized protein</fullName>
    </submittedName>
</protein>
<proteinExistence type="predicted"/>
<evidence type="ECO:0000256" key="1">
    <source>
        <dbReference type="SAM" id="Phobius"/>
    </source>
</evidence>
<accession>A0A1Q9AN59</accession>
<dbReference type="STRING" id="1672749.BJF92_12260"/>
<sequence>MNDNARTLQAAITTAVTRAVQDPDVNAAPEAAGPIIAAVTQTVLPDVLHATNNEPWYRSRVVLGSLMTILAAILALFGVGFDLEMQSKLIDLILAAAPILGAGYALYGRLKARRPIGR</sequence>
<keyword evidence="1" id="KW-0812">Transmembrane</keyword>
<feature type="transmembrane region" description="Helical" evidence="1">
    <location>
        <begin position="61"/>
        <end position="83"/>
    </location>
</feature>
<evidence type="ECO:0000313" key="2">
    <source>
        <dbReference type="EMBL" id="OLP56838.1"/>
    </source>
</evidence>
<dbReference type="AlphaFoldDB" id="A0A1Q9AN59"/>
<reference evidence="2 3" key="1">
    <citation type="submission" date="2016-09" db="EMBL/GenBank/DDBJ databases">
        <title>Rhizobium sp. nov., a novel species isolated from the rice rhizosphere.</title>
        <authorList>
            <person name="Zhao J."/>
            <person name="Zhang X."/>
        </authorList>
    </citation>
    <scope>NUCLEOTIDE SEQUENCE [LARGE SCALE GENOMIC DNA]</scope>
    <source>
        <strain evidence="2 3">MH17</strain>
    </source>
</reference>
<name>A0A1Q9AN59_9HYPH</name>
<gene>
    <name evidence="2" type="ORF">BJF92_12260</name>
</gene>